<dbReference type="EMBL" id="CP035913">
    <property type="protein sequence ID" value="QBE65726.1"/>
    <property type="molecule type" value="Genomic_DNA"/>
</dbReference>
<feature type="compositionally biased region" description="Basic and acidic residues" evidence="1">
    <location>
        <begin position="186"/>
        <end position="202"/>
    </location>
</feature>
<evidence type="ECO:0000256" key="1">
    <source>
        <dbReference type="SAM" id="MobiDB-lite"/>
    </source>
</evidence>
<feature type="region of interest" description="Disordered" evidence="1">
    <location>
        <begin position="177"/>
        <end position="219"/>
    </location>
</feature>
<proteinExistence type="predicted"/>
<organism evidence="2 3">
    <name type="scientific">Pseudoduganella lutea</name>
    <dbReference type="NCBI Taxonomy" id="321985"/>
    <lineage>
        <taxon>Bacteria</taxon>
        <taxon>Pseudomonadati</taxon>
        <taxon>Pseudomonadota</taxon>
        <taxon>Betaproteobacteria</taxon>
        <taxon>Burkholderiales</taxon>
        <taxon>Oxalobacteraceae</taxon>
        <taxon>Telluria group</taxon>
        <taxon>Pseudoduganella</taxon>
    </lineage>
</organism>
<dbReference type="AlphaFoldDB" id="A0A4P6L2B1"/>
<dbReference type="RefSeq" id="WP_130188835.1">
    <property type="nucleotide sequence ID" value="NZ_CP035913.1"/>
</dbReference>
<name>A0A4P6L2B1_9BURK</name>
<evidence type="ECO:0000313" key="3">
    <source>
        <dbReference type="Proteomes" id="UP000290637"/>
    </source>
</evidence>
<dbReference type="OrthoDB" id="8756023at2"/>
<dbReference type="Proteomes" id="UP000290637">
    <property type="component" value="Chromosome"/>
</dbReference>
<reference evidence="2 3" key="1">
    <citation type="submission" date="2019-02" db="EMBL/GenBank/DDBJ databases">
        <title>Draft Genome Sequences of Six Type Strains of the Genus Massilia.</title>
        <authorList>
            <person name="Miess H."/>
            <person name="Frediansyhah A."/>
            <person name="Gross H."/>
        </authorList>
    </citation>
    <scope>NUCLEOTIDE SEQUENCE [LARGE SCALE GENOMIC DNA]</scope>
    <source>
        <strain evidence="2 3">DSM 17473</strain>
    </source>
</reference>
<protein>
    <submittedName>
        <fullName evidence="2">Uncharacterized protein</fullName>
    </submittedName>
</protein>
<keyword evidence="3" id="KW-1185">Reference proteome</keyword>
<gene>
    <name evidence="2" type="ORF">EWM63_24360</name>
</gene>
<accession>A0A4P6L2B1</accession>
<evidence type="ECO:0000313" key="2">
    <source>
        <dbReference type="EMBL" id="QBE65726.1"/>
    </source>
</evidence>
<dbReference type="KEGG" id="plue:EWM63_24360"/>
<sequence>MASRTTRNSLAPWWHPLARLSTLAIAFFFSHLPSASARDEFRDRSVIGTWQLVSVLDFATIASLDAAETKTLLGKFLTISETAVRVGEELCSQPEFWAERVIPEPHMQEKLHSSAQRLHLPTPVTMVELGCTDVYIRNPGQLVLLWGGAMFDAVRIDPARRQASKALPVTKRAIAKTVPGKPLKPAMDRKPRNKRQAGERPPRKARSHVPGAWNANELF</sequence>